<keyword evidence="11 14" id="KW-0503">Monooxygenase</keyword>
<dbReference type="EMBL" id="QPFP01000056">
    <property type="protein sequence ID" value="TEB25520.1"/>
    <property type="molecule type" value="Genomic_DNA"/>
</dbReference>
<evidence type="ECO:0000256" key="4">
    <source>
        <dbReference type="ARBA" id="ARBA00010617"/>
    </source>
</evidence>
<feature type="transmembrane region" description="Helical" evidence="15">
    <location>
        <begin position="12"/>
        <end position="29"/>
    </location>
</feature>
<dbReference type="PRINTS" id="PR00463">
    <property type="entry name" value="EP450I"/>
</dbReference>
<keyword evidence="6 15" id="KW-0812">Transmembrane</keyword>
<dbReference type="PRINTS" id="PR00385">
    <property type="entry name" value="P450"/>
</dbReference>
<keyword evidence="12 15" id="KW-0472">Membrane</keyword>
<evidence type="ECO:0000256" key="6">
    <source>
        <dbReference type="ARBA" id="ARBA00022692"/>
    </source>
</evidence>
<evidence type="ECO:0000256" key="10">
    <source>
        <dbReference type="ARBA" id="ARBA00023004"/>
    </source>
</evidence>
<dbReference type="STRING" id="71717.A0A4Y7SUI9"/>
<dbReference type="InterPro" id="IPR036396">
    <property type="entry name" value="Cyt_P450_sf"/>
</dbReference>
<keyword evidence="10 13" id="KW-0408">Iron</keyword>
<comment type="caution">
    <text evidence="16">The sequence shown here is derived from an EMBL/GenBank/DDBJ whole genome shotgun (WGS) entry which is preliminary data.</text>
</comment>
<dbReference type="PANTHER" id="PTHR24305:SF166">
    <property type="entry name" value="CYTOCHROME P450 12A4, MITOCHONDRIAL-RELATED"/>
    <property type="match status" value="1"/>
</dbReference>
<evidence type="ECO:0000256" key="11">
    <source>
        <dbReference type="ARBA" id="ARBA00023033"/>
    </source>
</evidence>
<keyword evidence="17" id="KW-1185">Reference proteome</keyword>
<reference evidence="16 17" key="1">
    <citation type="journal article" date="2019" name="Nat. Ecol. Evol.">
        <title>Megaphylogeny resolves global patterns of mushroom evolution.</title>
        <authorList>
            <person name="Varga T."/>
            <person name="Krizsan K."/>
            <person name="Foldi C."/>
            <person name="Dima B."/>
            <person name="Sanchez-Garcia M."/>
            <person name="Sanchez-Ramirez S."/>
            <person name="Szollosi G.J."/>
            <person name="Szarkandi J.G."/>
            <person name="Papp V."/>
            <person name="Albert L."/>
            <person name="Andreopoulos W."/>
            <person name="Angelini C."/>
            <person name="Antonin V."/>
            <person name="Barry K.W."/>
            <person name="Bougher N.L."/>
            <person name="Buchanan P."/>
            <person name="Buyck B."/>
            <person name="Bense V."/>
            <person name="Catcheside P."/>
            <person name="Chovatia M."/>
            <person name="Cooper J."/>
            <person name="Damon W."/>
            <person name="Desjardin D."/>
            <person name="Finy P."/>
            <person name="Geml J."/>
            <person name="Haridas S."/>
            <person name="Hughes K."/>
            <person name="Justo A."/>
            <person name="Karasinski D."/>
            <person name="Kautmanova I."/>
            <person name="Kiss B."/>
            <person name="Kocsube S."/>
            <person name="Kotiranta H."/>
            <person name="LaButti K.M."/>
            <person name="Lechner B.E."/>
            <person name="Liimatainen K."/>
            <person name="Lipzen A."/>
            <person name="Lukacs Z."/>
            <person name="Mihaltcheva S."/>
            <person name="Morgado L.N."/>
            <person name="Niskanen T."/>
            <person name="Noordeloos M.E."/>
            <person name="Ohm R.A."/>
            <person name="Ortiz-Santana B."/>
            <person name="Ovrebo C."/>
            <person name="Racz N."/>
            <person name="Riley R."/>
            <person name="Savchenko A."/>
            <person name="Shiryaev A."/>
            <person name="Soop K."/>
            <person name="Spirin V."/>
            <person name="Szebenyi C."/>
            <person name="Tomsovsky M."/>
            <person name="Tulloss R.E."/>
            <person name="Uehling J."/>
            <person name="Grigoriev I.V."/>
            <person name="Vagvolgyi C."/>
            <person name="Papp T."/>
            <person name="Martin F.M."/>
            <person name="Miettinen O."/>
            <person name="Hibbett D.S."/>
            <person name="Nagy L.G."/>
        </authorList>
    </citation>
    <scope>NUCLEOTIDE SEQUENCE [LARGE SCALE GENOMIC DNA]</scope>
    <source>
        <strain evidence="16 17">FP101781</strain>
    </source>
</reference>
<evidence type="ECO:0000256" key="2">
    <source>
        <dbReference type="ARBA" id="ARBA00004370"/>
    </source>
</evidence>
<dbReference type="GO" id="GO:0005506">
    <property type="term" value="F:iron ion binding"/>
    <property type="evidence" value="ECO:0007669"/>
    <property type="project" value="InterPro"/>
</dbReference>
<accession>A0A4Y7SUI9</accession>
<dbReference type="PANTHER" id="PTHR24305">
    <property type="entry name" value="CYTOCHROME P450"/>
    <property type="match status" value="1"/>
</dbReference>
<evidence type="ECO:0000256" key="8">
    <source>
        <dbReference type="ARBA" id="ARBA00022989"/>
    </source>
</evidence>
<keyword evidence="9 14" id="KW-0560">Oxidoreductase</keyword>
<dbReference type="GO" id="GO:0020037">
    <property type="term" value="F:heme binding"/>
    <property type="evidence" value="ECO:0007669"/>
    <property type="project" value="InterPro"/>
</dbReference>
<name>A0A4Y7SUI9_COPMI</name>
<evidence type="ECO:0000256" key="9">
    <source>
        <dbReference type="ARBA" id="ARBA00023002"/>
    </source>
</evidence>
<evidence type="ECO:0000313" key="16">
    <source>
        <dbReference type="EMBL" id="TEB25520.1"/>
    </source>
</evidence>
<dbReference type="AlphaFoldDB" id="A0A4Y7SUI9"/>
<dbReference type="OrthoDB" id="1470350at2759"/>
<dbReference type="GO" id="GO:0016020">
    <property type="term" value="C:membrane"/>
    <property type="evidence" value="ECO:0007669"/>
    <property type="project" value="UniProtKB-SubCell"/>
</dbReference>
<keyword evidence="7 13" id="KW-0479">Metal-binding</keyword>
<evidence type="ECO:0000256" key="12">
    <source>
        <dbReference type="ARBA" id="ARBA00023136"/>
    </source>
</evidence>
<dbReference type="InterPro" id="IPR002401">
    <property type="entry name" value="Cyt_P450_E_grp-I"/>
</dbReference>
<comment type="similarity">
    <text evidence="4 14">Belongs to the cytochrome P450 family.</text>
</comment>
<proteinExistence type="inferred from homology"/>
<dbReference type="InterPro" id="IPR050121">
    <property type="entry name" value="Cytochrome_P450_monoxygenase"/>
</dbReference>
<comment type="pathway">
    <text evidence="3">Secondary metabolite biosynthesis; terpenoid biosynthesis.</text>
</comment>
<dbReference type="SUPFAM" id="SSF48264">
    <property type="entry name" value="Cytochrome P450"/>
    <property type="match status" value="1"/>
</dbReference>
<evidence type="ECO:0000256" key="5">
    <source>
        <dbReference type="ARBA" id="ARBA00022617"/>
    </source>
</evidence>
<sequence length="545" mass="60965">MAVFSLPIPTDTNALLLAAVPILAAAVWYRIQRRRHFNLDAVRGPACSSWLYGNVHEMLAGELGELEREWASQHGDIVRLQAPFNAPVLLVMDPKAVQHVFTYSVDNFHLDRERNFFSEILLGNALPVIDGDKHKRQRKILLPGFSAAEVKSHLGLFTMDAGKLVEKWKRHLDSAKVNSAVINTTSDMTKATLDAIGIVAFDYTFDALDGKENELTKAYQDILFSLFGKPRPQDELFLSIMGFLPASLVRLLLTKGPIPKLQRAQAATKLADGLIERSLRDKQIQASVEHDKSKKDILSLISRAYTSDNDKMRLTDSEMVSTMKTMILAGNDTTSTSLTWALYELAKHPEFQADLRREIHERNTWEPTFKELESMTLLNATVMEVLRMQPSLGTVYRQLVVDEVLPLSTPLKLKNGREISQLPVPSGTKMLVSIEAYNRHSDIWGPDAGEFNPRRWLDANGKLGMKGYSDTMTFGHGARRCLGWRFAVLEIQAFLFQLIGHLEFSPSAGSEKVIRMGGAILTPIVPEEFAKGAQMPLTVGYATMD</sequence>
<protein>
    <submittedName>
        <fullName evidence="16">Cytochrome P450</fullName>
    </submittedName>
</protein>
<comment type="subcellular location">
    <subcellularLocation>
        <location evidence="2">Membrane</location>
    </subcellularLocation>
</comment>
<organism evidence="16 17">
    <name type="scientific">Coprinellus micaceus</name>
    <name type="common">Glistening ink-cap mushroom</name>
    <name type="synonym">Coprinus micaceus</name>
    <dbReference type="NCBI Taxonomy" id="71717"/>
    <lineage>
        <taxon>Eukaryota</taxon>
        <taxon>Fungi</taxon>
        <taxon>Dikarya</taxon>
        <taxon>Basidiomycota</taxon>
        <taxon>Agaricomycotina</taxon>
        <taxon>Agaricomycetes</taxon>
        <taxon>Agaricomycetidae</taxon>
        <taxon>Agaricales</taxon>
        <taxon>Agaricineae</taxon>
        <taxon>Psathyrellaceae</taxon>
        <taxon>Coprinellus</taxon>
    </lineage>
</organism>
<evidence type="ECO:0000256" key="13">
    <source>
        <dbReference type="PIRSR" id="PIRSR602401-1"/>
    </source>
</evidence>
<evidence type="ECO:0000256" key="1">
    <source>
        <dbReference type="ARBA" id="ARBA00001971"/>
    </source>
</evidence>
<dbReference type="GO" id="GO:0016705">
    <property type="term" value="F:oxidoreductase activity, acting on paired donors, with incorporation or reduction of molecular oxygen"/>
    <property type="evidence" value="ECO:0007669"/>
    <property type="project" value="InterPro"/>
</dbReference>
<keyword evidence="8 15" id="KW-1133">Transmembrane helix</keyword>
<dbReference type="Proteomes" id="UP000298030">
    <property type="component" value="Unassembled WGS sequence"/>
</dbReference>
<comment type="cofactor">
    <cofactor evidence="1 13">
        <name>heme</name>
        <dbReference type="ChEBI" id="CHEBI:30413"/>
    </cofactor>
</comment>
<feature type="binding site" description="axial binding residue" evidence="13">
    <location>
        <position position="481"/>
    </location>
    <ligand>
        <name>heme</name>
        <dbReference type="ChEBI" id="CHEBI:30413"/>
    </ligand>
    <ligandPart>
        <name>Fe</name>
        <dbReference type="ChEBI" id="CHEBI:18248"/>
    </ligandPart>
</feature>
<evidence type="ECO:0000256" key="14">
    <source>
        <dbReference type="RuleBase" id="RU000461"/>
    </source>
</evidence>
<dbReference type="GO" id="GO:0004497">
    <property type="term" value="F:monooxygenase activity"/>
    <property type="evidence" value="ECO:0007669"/>
    <property type="project" value="UniProtKB-KW"/>
</dbReference>
<dbReference type="PROSITE" id="PS00086">
    <property type="entry name" value="CYTOCHROME_P450"/>
    <property type="match status" value="1"/>
</dbReference>
<dbReference type="Gene3D" id="1.10.630.10">
    <property type="entry name" value="Cytochrome P450"/>
    <property type="match status" value="1"/>
</dbReference>
<evidence type="ECO:0000313" key="17">
    <source>
        <dbReference type="Proteomes" id="UP000298030"/>
    </source>
</evidence>
<evidence type="ECO:0000256" key="3">
    <source>
        <dbReference type="ARBA" id="ARBA00004721"/>
    </source>
</evidence>
<dbReference type="Pfam" id="PF00067">
    <property type="entry name" value="p450"/>
    <property type="match status" value="1"/>
</dbReference>
<dbReference type="InterPro" id="IPR017972">
    <property type="entry name" value="Cyt_P450_CS"/>
</dbReference>
<evidence type="ECO:0000256" key="7">
    <source>
        <dbReference type="ARBA" id="ARBA00022723"/>
    </source>
</evidence>
<evidence type="ECO:0000256" key="15">
    <source>
        <dbReference type="SAM" id="Phobius"/>
    </source>
</evidence>
<keyword evidence="5 13" id="KW-0349">Heme</keyword>
<gene>
    <name evidence="16" type="ORF">FA13DRAFT_1693033</name>
</gene>
<dbReference type="InterPro" id="IPR001128">
    <property type="entry name" value="Cyt_P450"/>
</dbReference>